<dbReference type="GO" id="GO:0071763">
    <property type="term" value="P:nuclear membrane organization"/>
    <property type="evidence" value="ECO:0007669"/>
    <property type="project" value="TreeGrafter"/>
</dbReference>
<dbReference type="OrthoDB" id="2503928at2759"/>
<sequence>MEDQAYLEPGFDPSTLTVPRLRSILVAHGVNYPASAKKPQLIEIFNKNIAPQAKKIRDASLRVKRTSRGIVNVPASGASTLDTEEDEDEELVPPPSTARRSGRRSTRAKTEEAQEVETTPRRSRHSTAPPESMPRQLSSKHVRQVESVVETEPEPKRPASRRSRQSVVTPHAVKTEEDDTPFSNDNVFQSGGSPPASKDRRRTTMGHVRDRDDERRKSREVRRRTEEYRTSRPAREQTDGAIVPSRKTFDMPLTRQSVDEELYQPDGEFTPDEQQELIKLEHAGEVVPTRRSRQRSRAGPAKIAPWAVTIAMLCGLATVWRQEKLEVGYCGVGRPTTELAGVEIPDWADFIRPQCEPCPSHAYCYDSLRTECESDFVVTQHPLSLGGLVPLPPTCEADSAKARKVQAVKARAFEELREHNAKYECGDAAKPEVKEAVLKQAISTKRRKGMSNQEFEDLWASALGEIQNADEVVSGSDGSGFTFRSTSLARIPLTCSIRRSVRQTLRQYLWQLIVVLMIASGGSYTKYSVTSNRNTEERAKQLASSTLRMLNQQASLHAQSPGSYGEGFISVAQLRDDVLRDEWSGTRRKKLWEKVQKKVENNTNVRAMMRTGRSGDVGRVWEWIGATGMIEDAGDRRRSMGFKDNSLAGERLIEAKDDSVDTSQMTRWEERPKQYF</sequence>
<keyword evidence="5" id="KW-0472">Membrane</keyword>
<evidence type="ECO:0000259" key="8">
    <source>
        <dbReference type="Pfam" id="PF09402"/>
    </source>
</evidence>
<evidence type="ECO:0000256" key="6">
    <source>
        <dbReference type="ARBA" id="ARBA00023242"/>
    </source>
</evidence>
<feature type="compositionally biased region" description="Basic and acidic residues" evidence="7">
    <location>
        <begin position="207"/>
        <end position="238"/>
    </location>
</feature>
<reference evidence="10" key="1">
    <citation type="journal article" date="2020" name="Stud. Mycol.">
        <title>101 Dothideomycetes genomes: a test case for predicting lifestyles and emergence of pathogens.</title>
        <authorList>
            <person name="Haridas S."/>
            <person name="Albert R."/>
            <person name="Binder M."/>
            <person name="Bloem J."/>
            <person name="Labutti K."/>
            <person name="Salamov A."/>
            <person name="Andreopoulos B."/>
            <person name="Baker S."/>
            <person name="Barry K."/>
            <person name="Bills G."/>
            <person name="Bluhm B."/>
            <person name="Cannon C."/>
            <person name="Castanera R."/>
            <person name="Culley D."/>
            <person name="Daum C."/>
            <person name="Ezra D."/>
            <person name="Gonzalez J."/>
            <person name="Henrissat B."/>
            <person name="Kuo A."/>
            <person name="Liang C."/>
            <person name="Lipzen A."/>
            <person name="Lutzoni F."/>
            <person name="Magnuson J."/>
            <person name="Mondo S."/>
            <person name="Nolan M."/>
            <person name="Ohm R."/>
            <person name="Pangilinan J."/>
            <person name="Park H.-J."/>
            <person name="Ramirez L."/>
            <person name="Alfaro M."/>
            <person name="Sun H."/>
            <person name="Tritt A."/>
            <person name="Yoshinaga Y."/>
            <person name="Zwiers L.-H."/>
            <person name="Turgeon B."/>
            <person name="Goodwin S."/>
            <person name="Spatafora J."/>
            <person name="Crous P."/>
            <person name="Grigoriev I."/>
        </authorList>
    </citation>
    <scope>NUCLEOTIDE SEQUENCE</scope>
    <source>
        <strain evidence="10">CBS 116435</strain>
    </source>
</reference>
<dbReference type="Pfam" id="PF09402">
    <property type="entry name" value="MSC"/>
    <property type="match status" value="1"/>
</dbReference>
<dbReference type="InterPro" id="IPR044780">
    <property type="entry name" value="Heh2/Src1"/>
</dbReference>
<evidence type="ECO:0000313" key="11">
    <source>
        <dbReference type="Proteomes" id="UP000799441"/>
    </source>
</evidence>
<name>A0A9P4UNI1_9PEZI</name>
<keyword evidence="6" id="KW-0539">Nucleus</keyword>
<organism evidence="10 11">
    <name type="scientific">Polychaeton citri CBS 116435</name>
    <dbReference type="NCBI Taxonomy" id="1314669"/>
    <lineage>
        <taxon>Eukaryota</taxon>
        <taxon>Fungi</taxon>
        <taxon>Dikarya</taxon>
        <taxon>Ascomycota</taxon>
        <taxon>Pezizomycotina</taxon>
        <taxon>Dothideomycetes</taxon>
        <taxon>Dothideomycetidae</taxon>
        <taxon>Capnodiales</taxon>
        <taxon>Capnodiaceae</taxon>
        <taxon>Polychaeton</taxon>
    </lineage>
</organism>
<dbReference type="InterPro" id="IPR041885">
    <property type="entry name" value="MAN1_winged_helix_dom"/>
</dbReference>
<keyword evidence="3" id="KW-0812">Transmembrane</keyword>
<protein>
    <submittedName>
        <fullName evidence="10">Sister chromatid separation protein-like protein</fullName>
    </submittedName>
</protein>
<evidence type="ECO:0000256" key="1">
    <source>
        <dbReference type="ARBA" id="ARBA00004540"/>
    </source>
</evidence>
<dbReference type="PANTHER" id="PTHR47808">
    <property type="entry name" value="INNER NUCLEAR MEMBRANE PROTEIN HEH2-RELATED"/>
    <property type="match status" value="1"/>
</dbReference>
<dbReference type="Proteomes" id="UP000799441">
    <property type="component" value="Unassembled WGS sequence"/>
</dbReference>
<dbReference type="GO" id="GO:0005637">
    <property type="term" value="C:nuclear inner membrane"/>
    <property type="evidence" value="ECO:0007669"/>
    <property type="project" value="UniProtKB-SubCell"/>
</dbReference>
<dbReference type="GO" id="GO:0005783">
    <property type="term" value="C:endoplasmic reticulum"/>
    <property type="evidence" value="ECO:0007669"/>
    <property type="project" value="TreeGrafter"/>
</dbReference>
<feature type="compositionally biased region" description="Polar residues" evidence="7">
    <location>
        <begin position="181"/>
        <end position="192"/>
    </location>
</feature>
<dbReference type="InterPro" id="IPR011015">
    <property type="entry name" value="LEM/LEM-like_dom_sf"/>
</dbReference>
<feature type="domain" description="Man1/Src1-like C-terminal" evidence="8">
    <location>
        <begin position="309"/>
        <end position="625"/>
    </location>
</feature>
<keyword evidence="2" id="KW-0597">Phosphoprotein</keyword>
<comment type="subcellular location">
    <subcellularLocation>
        <location evidence="1">Nucleus inner membrane</location>
    </subcellularLocation>
</comment>
<dbReference type="Pfam" id="PF12949">
    <property type="entry name" value="HeH"/>
    <property type="match status" value="1"/>
</dbReference>
<gene>
    <name evidence="10" type="ORF">K431DRAFT_284059</name>
</gene>
<dbReference type="Gene3D" id="1.10.720.40">
    <property type="match status" value="1"/>
</dbReference>
<keyword evidence="4" id="KW-1133">Transmembrane helix</keyword>
<evidence type="ECO:0000259" key="9">
    <source>
        <dbReference type="Pfam" id="PF12949"/>
    </source>
</evidence>
<evidence type="ECO:0000256" key="7">
    <source>
        <dbReference type="SAM" id="MobiDB-lite"/>
    </source>
</evidence>
<dbReference type="AlphaFoldDB" id="A0A9P4UNI1"/>
<dbReference type="EMBL" id="MU003783">
    <property type="protein sequence ID" value="KAF2722367.1"/>
    <property type="molecule type" value="Genomic_DNA"/>
</dbReference>
<feature type="region of interest" description="Disordered" evidence="7">
    <location>
        <begin position="74"/>
        <end position="256"/>
    </location>
</feature>
<proteinExistence type="predicted"/>
<keyword evidence="11" id="KW-1185">Reference proteome</keyword>
<accession>A0A9P4UNI1</accession>
<evidence type="ECO:0000313" key="10">
    <source>
        <dbReference type="EMBL" id="KAF2722367.1"/>
    </source>
</evidence>
<dbReference type="CDD" id="cd12935">
    <property type="entry name" value="LEM_like"/>
    <property type="match status" value="1"/>
</dbReference>
<comment type="caution">
    <text evidence="10">The sequence shown here is derived from an EMBL/GenBank/DDBJ whole genome shotgun (WGS) entry which is preliminary data.</text>
</comment>
<evidence type="ECO:0000256" key="4">
    <source>
        <dbReference type="ARBA" id="ARBA00022989"/>
    </source>
</evidence>
<dbReference type="GO" id="GO:0034399">
    <property type="term" value="C:nuclear periphery"/>
    <property type="evidence" value="ECO:0007669"/>
    <property type="project" value="TreeGrafter"/>
</dbReference>
<feature type="compositionally biased region" description="Acidic residues" evidence="7">
    <location>
        <begin position="82"/>
        <end position="91"/>
    </location>
</feature>
<evidence type="ECO:0000256" key="3">
    <source>
        <dbReference type="ARBA" id="ARBA00022692"/>
    </source>
</evidence>
<dbReference type="Gene3D" id="1.10.10.1180">
    <property type="entry name" value="MAN1, winged-helix domain"/>
    <property type="match status" value="1"/>
</dbReference>
<evidence type="ECO:0000256" key="5">
    <source>
        <dbReference type="ARBA" id="ARBA00023136"/>
    </source>
</evidence>
<dbReference type="GO" id="GO:0003682">
    <property type="term" value="F:chromatin binding"/>
    <property type="evidence" value="ECO:0007669"/>
    <property type="project" value="InterPro"/>
</dbReference>
<evidence type="ECO:0000256" key="2">
    <source>
        <dbReference type="ARBA" id="ARBA00022553"/>
    </source>
</evidence>
<feature type="domain" description="HeH/LEM" evidence="9">
    <location>
        <begin position="13"/>
        <end position="47"/>
    </location>
</feature>
<dbReference type="PANTHER" id="PTHR47808:SF2">
    <property type="entry name" value="LEM DOMAIN-CONTAINING PROTEIN 2"/>
    <property type="match status" value="1"/>
</dbReference>
<dbReference type="InterPro" id="IPR018996">
    <property type="entry name" value="Man1/Src1-like_C"/>
</dbReference>
<dbReference type="InterPro" id="IPR025856">
    <property type="entry name" value="HeH/LEM_domain"/>
</dbReference>